<dbReference type="AlphaFoldDB" id="A0A179D3R9"/>
<sequence>MNTRKIEIFSLLFLLIWFGAAFGKGPGVPMQEVEGTVREIRVEKASPKARFGFVTALVATEKKEIKVRLYPEWWKLKPPFTTGDRIRVRGWIPPRTAFAGQPVLVAAEVKNLDTGAVLVLREGPGKPCWRTSLKPLVYSGEIVARKSSPGIGRPQIKWLVIEVKNSEGRVATFRISPLWLNDYPELKPGEKVEILAYQPPFWAARNIDEYMACRIVLLKDGRTLSLRKCPQENK</sequence>
<proteinExistence type="predicted"/>
<protein>
    <recommendedName>
        <fullName evidence="1">Magnetosome protein MamS/MamX domain-containing protein</fullName>
    </recommendedName>
</protein>
<dbReference type="STRING" id="999894.TDIS_1554"/>
<dbReference type="EMBL" id="LWLG01000012">
    <property type="protein sequence ID" value="OAQ20359.1"/>
    <property type="molecule type" value="Genomic_DNA"/>
</dbReference>
<evidence type="ECO:0000313" key="2">
    <source>
        <dbReference type="EMBL" id="OAQ20359.1"/>
    </source>
</evidence>
<dbReference type="RefSeq" id="WP_068671022.1">
    <property type="nucleotide sequence ID" value="NZ_LWLG01000012.1"/>
</dbReference>
<name>A0A179D3R9_9BACT</name>
<dbReference type="OrthoDB" id="5455132at2"/>
<gene>
    <name evidence="2" type="ORF">TDIS_1554</name>
</gene>
<reference evidence="2 3" key="1">
    <citation type="submission" date="2016-04" db="EMBL/GenBank/DDBJ databases">
        <title>Genome analysis of Thermosulfurimonas dismutans, the first thermophilic sulfur-disproportionating bacterium of the phylum Thermodesulfobacteria.</title>
        <authorList>
            <person name="Mardanov A.V."/>
            <person name="Beletsky A.V."/>
            <person name="Kadnikov V.V."/>
            <person name="Slobodkin A.I."/>
            <person name="Ravin N.V."/>
        </authorList>
    </citation>
    <scope>NUCLEOTIDE SEQUENCE [LARGE SCALE GENOMIC DNA]</scope>
    <source>
        <strain evidence="2 3">S95</strain>
    </source>
</reference>
<evidence type="ECO:0000313" key="3">
    <source>
        <dbReference type="Proteomes" id="UP000078390"/>
    </source>
</evidence>
<dbReference type="Pfam" id="PF26390">
    <property type="entry name" value="MamS_MamX"/>
    <property type="match status" value="1"/>
</dbReference>
<keyword evidence="3" id="KW-1185">Reference proteome</keyword>
<dbReference type="InterPro" id="IPR058837">
    <property type="entry name" value="MamS_MamX_dom"/>
</dbReference>
<feature type="domain" description="Magnetosome protein MamS/MamX" evidence="1">
    <location>
        <begin position="31"/>
        <end position="111"/>
    </location>
</feature>
<comment type="caution">
    <text evidence="2">The sequence shown here is derived from an EMBL/GenBank/DDBJ whole genome shotgun (WGS) entry which is preliminary data.</text>
</comment>
<dbReference type="Proteomes" id="UP000078390">
    <property type="component" value="Unassembled WGS sequence"/>
</dbReference>
<accession>A0A179D3R9</accession>
<evidence type="ECO:0000259" key="1">
    <source>
        <dbReference type="Pfam" id="PF26390"/>
    </source>
</evidence>
<organism evidence="2 3">
    <name type="scientific">Thermosulfurimonas dismutans</name>
    <dbReference type="NCBI Taxonomy" id="999894"/>
    <lineage>
        <taxon>Bacteria</taxon>
        <taxon>Pseudomonadati</taxon>
        <taxon>Thermodesulfobacteriota</taxon>
        <taxon>Thermodesulfobacteria</taxon>
        <taxon>Thermodesulfobacteriales</taxon>
        <taxon>Thermodesulfobacteriaceae</taxon>
        <taxon>Thermosulfurimonas</taxon>
    </lineage>
</organism>